<dbReference type="InterPro" id="IPR045840">
    <property type="entry name" value="Ariadne"/>
</dbReference>
<evidence type="ECO:0000256" key="10">
    <source>
        <dbReference type="PROSITE-ProRule" id="PRU00023"/>
    </source>
</evidence>
<feature type="compositionally biased region" description="Low complexity" evidence="12">
    <location>
        <begin position="1602"/>
        <end position="1621"/>
    </location>
</feature>
<name>A0A7R9JRJ1_TIMGE</name>
<dbReference type="InterPro" id="IPR044066">
    <property type="entry name" value="TRIAD_supradom"/>
</dbReference>
<evidence type="ECO:0000256" key="6">
    <source>
        <dbReference type="ARBA" id="ARBA00022737"/>
    </source>
</evidence>
<protein>
    <recommendedName>
        <fullName evidence="3">RBR-type E3 ubiquitin transferase</fullName>
        <ecNumber evidence="3">2.3.2.31</ecNumber>
    </recommendedName>
</protein>
<dbReference type="SMART" id="SM00248">
    <property type="entry name" value="ANK"/>
    <property type="match status" value="2"/>
</dbReference>
<dbReference type="SMART" id="SM00647">
    <property type="entry name" value="IBR"/>
    <property type="match status" value="2"/>
</dbReference>
<dbReference type="GO" id="GO:0016567">
    <property type="term" value="P:protein ubiquitination"/>
    <property type="evidence" value="ECO:0007669"/>
    <property type="project" value="InterPro"/>
</dbReference>
<feature type="compositionally biased region" description="Low complexity" evidence="12">
    <location>
        <begin position="1630"/>
        <end position="1647"/>
    </location>
</feature>
<comment type="catalytic activity">
    <reaction evidence="1">
        <text>[E2 ubiquitin-conjugating enzyme]-S-ubiquitinyl-L-cysteine + [acceptor protein]-L-lysine = [E2 ubiquitin-conjugating enzyme]-L-cysteine + [acceptor protein]-N(6)-ubiquitinyl-L-lysine.</text>
        <dbReference type="EC" id="2.3.2.31"/>
    </reaction>
</comment>
<feature type="region of interest" description="Disordered" evidence="12">
    <location>
        <begin position="1287"/>
        <end position="1325"/>
    </location>
</feature>
<dbReference type="PROSITE" id="PS50297">
    <property type="entry name" value="ANK_REP_REGION"/>
    <property type="match status" value="1"/>
</dbReference>
<dbReference type="InterPro" id="IPR001841">
    <property type="entry name" value="Znf_RING"/>
</dbReference>
<proteinExistence type="inferred from homology"/>
<dbReference type="SUPFAM" id="SSF48403">
    <property type="entry name" value="Ankyrin repeat"/>
    <property type="match status" value="1"/>
</dbReference>
<feature type="compositionally biased region" description="Pro residues" evidence="12">
    <location>
        <begin position="1648"/>
        <end position="1661"/>
    </location>
</feature>
<feature type="domain" description="RING-type" evidence="13">
    <location>
        <begin position="562"/>
        <end position="611"/>
    </location>
</feature>
<evidence type="ECO:0000259" key="14">
    <source>
        <dbReference type="PROSITE" id="PS51873"/>
    </source>
</evidence>
<feature type="region of interest" description="Disordered" evidence="12">
    <location>
        <begin position="1583"/>
        <end position="1679"/>
    </location>
</feature>
<dbReference type="InterPro" id="IPR002867">
    <property type="entry name" value="IBR_dom"/>
</dbReference>
<evidence type="ECO:0000256" key="7">
    <source>
        <dbReference type="ARBA" id="ARBA00022771"/>
    </source>
</evidence>
<dbReference type="SUPFAM" id="SSF57850">
    <property type="entry name" value="RING/U-box"/>
    <property type="match status" value="2"/>
</dbReference>
<dbReference type="FunFam" id="3.30.40.10:FF:000019">
    <property type="entry name" value="RBR-type E3 ubiquitin transferase"/>
    <property type="match status" value="1"/>
</dbReference>
<dbReference type="EC" id="2.3.2.31" evidence="3"/>
<feature type="region of interest" description="Disordered" evidence="12">
    <location>
        <begin position="1352"/>
        <end position="1390"/>
    </location>
</feature>
<evidence type="ECO:0000256" key="8">
    <source>
        <dbReference type="ARBA" id="ARBA00022786"/>
    </source>
</evidence>
<feature type="compositionally biased region" description="Basic and acidic residues" evidence="12">
    <location>
        <begin position="1298"/>
        <end position="1325"/>
    </location>
</feature>
<evidence type="ECO:0000313" key="15">
    <source>
        <dbReference type="EMBL" id="CAD7587404.1"/>
    </source>
</evidence>
<evidence type="ECO:0000256" key="4">
    <source>
        <dbReference type="ARBA" id="ARBA00022679"/>
    </source>
</evidence>
<reference evidence="15" key="1">
    <citation type="submission" date="2020-11" db="EMBL/GenBank/DDBJ databases">
        <authorList>
            <person name="Tran Van P."/>
        </authorList>
    </citation>
    <scope>NUCLEOTIDE SEQUENCE</scope>
</reference>
<feature type="region of interest" description="Disordered" evidence="12">
    <location>
        <begin position="1751"/>
        <end position="1797"/>
    </location>
</feature>
<dbReference type="GO" id="GO:0008270">
    <property type="term" value="F:zinc ion binding"/>
    <property type="evidence" value="ECO:0007669"/>
    <property type="project" value="UniProtKB-KW"/>
</dbReference>
<evidence type="ECO:0000256" key="5">
    <source>
        <dbReference type="ARBA" id="ARBA00022723"/>
    </source>
</evidence>
<evidence type="ECO:0000256" key="3">
    <source>
        <dbReference type="ARBA" id="ARBA00012251"/>
    </source>
</evidence>
<dbReference type="Pfam" id="PF01485">
    <property type="entry name" value="IBR"/>
    <property type="match status" value="1"/>
</dbReference>
<keyword evidence="6" id="KW-0677">Repeat</keyword>
<dbReference type="Pfam" id="PF22191">
    <property type="entry name" value="IBR_1"/>
    <property type="match status" value="1"/>
</dbReference>
<accession>A0A7R9JRJ1</accession>
<dbReference type="PROSITE" id="PS50089">
    <property type="entry name" value="ZF_RING_2"/>
    <property type="match status" value="1"/>
</dbReference>
<dbReference type="InterPro" id="IPR047564">
    <property type="entry name" value="Rcat_RBR_ANKIB1"/>
</dbReference>
<keyword evidence="10" id="KW-0040">ANK repeat</keyword>
<dbReference type="CDD" id="cd20346">
    <property type="entry name" value="BRcat_RBR_ANKIB1"/>
    <property type="match status" value="1"/>
</dbReference>
<dbReference type="CDD" id="cd20361">
    <property type="entry name" value="Rcat_RBR_ANKIB1"/>
    <property type="match status" value="1"/>
</dbReference>
<keyword evidence="8" id="KW-0833">Ubl conjugation pathway</keyword>
<feature type="compositionally biased region" description="Low complexity" evidence="12">
    <location>
        <begin position="1662"/>
        <end position="1675"/>
    </location>
</feature>
<dbReference type="EMBL" id="OE839486">
    <property type="protein sequence ID" value="CAD7587404.1"/>
    <property type="molecule type" value="Genomic_DNA"/>
</dbReference>
<dbReference type="Gene3D" id="1.25.40.20">
    <property type="entry name" value="Ankyrin repeat-containing domain"/>
    <property type="match status" value="1"/>
</dbReference>
<keyword evidence="5" id="KW-0479">Metal-binding</keyword>
<feature type="repeat" description="ANK" evidence="10">
    <location>
        <begin position="395"/>
        <end position="427"/>
    </location>
</feature>
<feature type="region of interest" description="Disordered" evidence="12">
    <location>
        <begin position="1692"/>
        <end position="1726"/>
    </location>
</feature>
<gene>
    <name evidence="15" type="ORF">TGEB3V08_LOCUS1606</name>
</gene>
<dbReference type="PROSITE" id="PS51873">
    <property type="entry name" value="TRIAD"/>
    <property type="match status" value="1"/>
</dbReference>
<dbReference type="Gene3D" id="1.20.120.1750">
    <property type="match status" value="1"/>
</dbReference>
<dbReference type="InterPro" id="IPR031127">
    <property type="entry name" value="E3_UB_ligase_RBR"/>
</dbReference>
<feature type="compositionally biased region" description="Basic and acidic residues" evidence="12">
    <location>
        <begin position="1706"/>
        <end position="1718"/>
    </location>
</feature>
<dbReference type="Pfam" id="PF19422">
    <property type="entry name" value="Ariadne"/>
    <property type="match status" value="1"/>
</dbReference>
<evidence type="ECO:0000256" key="1">
    <source>
        <dbReference type="ARBA" id="ARBA00001798"/>
    </source>
</evidence>
<feature type="compositionally biased region" description="Low complexity" evidence="12">
    <location>
        <begin position="1583"/>
        <end position="1595"/>
    </location>
</feature>
<keyword evidence="4" id="KW-0808">Transferase</keyword>
<evidence type="ECO:0000256" key="9">
    <source>
        <dbReference type="ARBA" id="ARBA00022833"/>
    </source>
</evidence>
<dbReference type="InterPro" id="IPR036770">
    <property type="entry name" value="Ankyrin_rpt-contain_sf"/>
</dbReference>
<feature type="domain" description="RING-type" evidence="14">
    <location>
        <begin position="558"/>
        <end position="805"/>
    </location>
</feature>
<feature type="region of interest" description="Disordered" evidence="12">
    <location>
        <begin position="1521"/>
        <end position="1550"/>
    </location>
</feature>
<dbReference type="InterPro" id="IPR002110">
    <property type="entry name" value="Ankyrin_rpt"/>
</dbReference>
<keyword evidence="7 11" id="KW-0863">Zinc-finger</keyword>
<dbReference type="Gene3D" id="3.30.40.10">
    <property type="entry name" value="Zinc/RING finger domain, C3HC4 (zinc finger)"/>
    <property type="match status" value="1"/>
</dbReference>
<dbReference type="InterPro" id="IPR013083">
    <property type="entry name" value="Znf_RING/FYVE/PHD"/>
</dbReference>
<evidence type="ECO:0000256" key="12">
    <source>
        <dbReference type="SAM" id="MobiDB-lite"/>
    </source>
</evidence>
<sequence>MTPCADLNFMLRSVSLSTKFIVECSSGGRLGRRDNNNIGRWGMVSMQMMVPIAFTPLLLSAELISSWHHSHINSVKTVSAVVMKVMSWGCLSPSLYSLSSGREGDVLGLSFSFIVQSQQWSNPLNFWWSPGYGNCTQPVTLRVSGVINLAGCGASHIVTQPLLPSSTLLYSGYSSFRNNFLSFIAKKLFLFCGVVFFPGSCVVPVSHSRLYITALTQRIHPVLAQPSDRNVVLLCYRDPALTHKSLSACRLTSKWFKGVVQSSSCCVFCFLMLIDDVTGLFLPGSIFQSTPELRKNLDPNISYGDSHHHNTALHYAAKHGMKHLLRTFLNDLGGNPNKKNGCNETSLHCACQLTQKSFSAEERRAACVTLLLQWRGVPLNSGGWEKVDLQAQDQNGNTALHSAAMCGMERCIELLLTHGAPLFAENHDKLTPCDADTSDTINEAELDGPEEQEEVYSGLRTQDLQEAKDQLLVETSDMLHIPLFTAEALLRDNEWSRETLLEKWMKDPVQCCQLAGVQPPTSALHHCGPEPAAVTSEYNNTEDHDQPQLQACLAKNRSTDICEICMLPMPCWDRPVLISCNHRFCTSCWESYLTVKIQDGDAHHILCPAYQCHILVPVEVIEKLVSPDMARRYLQFDIKAFVESNRSIKWCPMPGCGRAVRLPETEQSQPSDILNSIPSAKPPPLTSHAVDCGNGHFFCWCMECLGEAHAPCGCHQWLQWQQKISEVKPEELRASCVETEDAANCLWLVTNSKPCPNCKSPIQKNEGCNHMKCSKCKFDFCWVCLENWKKHSSATGGYFRCNRFEAVHKADEKQGMLISEAVQHNQQMQELNRFLHYYTRFRNHENSQKLEEPLLNNVKKKMELLASSLGKSGKTEDGAEKGTKFVEDGVRELLKARRVLCGSYVYGYYLEDNGYNKTIFEFMQNELEEVTEKLSEMVARPYLRTPRSVVIQTTALARRKRHEFVRAVSKGLIPPETPPTLRKMRKRRFPGLMGMDPVDDASRRDSDVNHTLAVNLLGECSRTGCARPRARNPRTSAIHDYCSLKCSRSARLGNQDDVYRVNVTTDHNMDLVIALEMSRLQMIEDEMKKRQKAAEEESKTSENSGQPSSSVANTTIVMDDQQMKLAIQLSLQESTKRVAMLHSATAIGDASLIPQIQTTIIAGGDNLIANDDSSDMASPAYHKTNADLTVDYFLKSLAGRQIDLKNFNSGINMFSPEEHSDSSEAVWGCGLSKTLADKELIGCGFKPCVAEDGRFEIGDIHENGCFNDIDEYDEADSRLLKRSHSTGDLCTRGRRSQRHDGGANGDEPRYHLDSDHSSQHEEKPEDIVKRILALPASSKAMSGRHFLLLHHHSGGSNSNAGGETSTANSEDGASIYYGGQSSVEDTTTTSDSLNADLEVCGILGTTTEDDDSKSFIDDSAIMSSSLDKLSEHVFHKSVVIASKKTPIGFEDETKEEMKKEAILHKDLGANMLCLTSSSHVSMLDKSSFTSSLLEEHRKAFKAAGGKASGSGGLRIRICKSPNGPGSCGQGNNRHLETDSSNEYESETGIPKSPTLFISGVSISRTPEPRSPAAIATVVTSSSVVGRQSRSSSLTVPTPPSVAPAMLGSSSASLNTTLASTSEPQTTLVRTTSPIKVTSPSSSSNMLTTPPPPPPLLSPPASPASVSSPRSTAPSPILTPINGNMIGVSATVGHVNGASSTSSKSKSASEPEREREMFRFPKSSTDGALSSVLHVQESNLSSDDFHEALFLLERSPKGSGSSKRRKKSKKERHKDKENTNGCSSSSKVKEINEASSAL</sequence>
<feature type="compositionally biased region" description="Basic and acidic residues" evidence="12">
    <location>
        <begin position="1086"/>
        <end position="1100"/>
    </location>
</feature>
<evidence type="ECO:0000256" key="2">
    <source>
        <dbReference type="ARBA" id="ARBA00005884"/>
    </source>
</evidence>
<feature type="compositionally biased region" description="Low complexity" evidence="12">
    <location>
        <begin position="1381"/>
        <end position="1390"/>
    </location>
</feature>
<dbReference type="GO" id="GO:0061630">
    <property type="term" value="F:ubiquitin protein ligase activity"/>
    <property type="evidence" value="ECO:0007669"/>
    <property type="project" value="UniProtKB-EC"/>
</dbReference>
<feature type="compositionally biased region" description="Polar residues" evidence="12">
    <location>
        <begin position="1101"/>
        <end position="1111"/>
    </location>
</feature>
<feature type="region of interest" description="Disordered" evidence="12">
    <location>
        <begin position="1086"/>
        <end position="1111"/>
    </location>
</feature>
<dbReference type="FunFam" id="1.20.120.1750:FF:000003">
    <property type="entry name" value="RBR-type E3 ubiquitin transferase"/>
    <property type="match status" value="1"/>
</dbReference>
<dbReference type="PANTHER" id="PTHR11685">
    <property type="entry name" value="RBR FAMILY RING FINGER AND IBR DOMAIN-CONTAINING"/>
    <property type="match status" value="1"/>
</dbReference>
<organism evidence="15">
    <name type="scientific">Timema genevievae</name>
    <name type="common">Walking stick</name>
    <dbReference type="NCBI Taxonomy" id="629358"/>
    <lineage>
        <taxon>Eukaryota</taxon>
        <taxon>Metazoa</taxon>
        <taxon>Ecdysozoa</taxon>
        <taxon>Arthropoda</taxon>
        <taxon>Hexapoda</taxon>
        <taxon>Insecta</taxon>
        <taxon>Pterygota</taxon>
        <taxon>Neoptera</taxon>
        <taxon>Polyneoptera</taxon>
        <taxon>Phasmatodea</taxon>
        <taxon>Timematodea</taxon>
        <taxon>Timematoidea</taxon>
        <taxon>Timematidae</taxon>
        <taxon>Timema</taxon>
    </lineage>
</organism>
<keyword evidence="9" id="KW-0862">Zinc</keyword>
<feature type="compositionally biased region" description="Basic residues" evidence="12">
    <location>
        <begin position="1761"/>
        <end position="1772"/>
    </location>
</feature>
<evidence type="ECO:0000256" key="11">
    <source>
        <dbReference type="PROSITE-ProRule" id="PRU00175"/>
    </source>
</evidence>
<dbReference type="Pfam" id="PF12796">
    <property type="entry name" value="Ank_2"/>
    <property type="match status" value="1"/>
</dbReference>
<comment type="similarity">
    <text evidence="2">Belongs to the RBR family. Ariadne subfamily.</text>
</comment>
<evidence type="ECO:0000259" key="13">
    <source>
        <dbReference type="PROSITE" id="PS50089"/>
    </source>
</evidence>
<dbReference type="PROSITE" id="PS50088">
    <property type="entry name" value="ANK_REPEAT"/>
    <property type="match status" value="1"/>
</dbReference>